<dbReference type="PROSITE" id="PS50005">
    <property type="entry name" value="TPR"/>
    <property type="match status" value="1"/>
</dbReference>
<dbReference type="SUPFAM" id="SSF48452">
    <property type="entry name" value="TPR-like"/>
    <property type="match status" value="1"/>
</dbReference>
<proteinExistence type="predicted"/>
<evidence type="ECO:0000313" key="2">
    <source>
        <dbReference type="Araport" id="AT3G53560"/>
    </source>
</evidence>
<dbReference type="PANTHER" id="PTHR26312:SF142">
    <property type="entry name" value="TETRATRICOPEPTIDE REPEAT (TPR)-LIKE SUPERFAMILY PROTEIN"/>
    <property type="match status" value="1"/>
</dbReference>
<gene>
    <name evidence="2" type="ordered locus">At3g53560</name>
    <name evidence="3" type="ordered locus">AXX17_At3g47940</name>
</gene>
<comment type="caution">
    <text evidence="3">The sequence shown here is derived from an EMBL/GenBank/DDBJ whole genome shotgun (WGS) entry which is preliminary data.</text>
</comment>
<dbReference type="Gene3D" id="1.25.40.10">
    <property type="entry name" value="Tetratricopeptide repeat domain"/>
    <property type="match status" value="1"/>
</dbReference>
<accession>A0A384KTJ9</accession>
<evidence type="ECO:0000256" key="1">
    <source>
        <dbReference type="PROSITE-ProRule" id="PRU00339"/>
    </source>
</evidence>
<reference evidence="4" key="1">
    <citation type="journal article" date="2016" name="Proc. Natl. Acad. Sci. U.S.A.">
        <title>Chromosome-level assembly of Arabidopsis thaliana Ler reveals the extent of translocation and inversion polymorphisms.</title>
        <authorList>
            <person name="Zapata L."/>
            <person name="Ding J."/>
            <person name="Willing E.M."/>
            <person name="Hartwig B."/>
            <person name="Bezdan D."/>
            <person name="Jiao W.B."/>
            <person name="Patel V."/>
            <person name="Velikkakam James G."/>
            <person name="Koornneef M."/>
            <person name="Ossowski S."/>
            <person name="Schneeberger K."/>
        </authorList>
    </citation>
    <scope>NUCLEOTIDE SEQUENCE [LARGE SCALE GENOMIC DNA]</scope>
    <source>
        <strain evidence="4">cv. Landsberg erecta</strain>
    </source>
</reference>
<dbReference type="SMR" id="A0A384KTJ9"/>
<dbReference type="Proteomes" id="UP000078284">
    <property type="component" value="Chromosome 3"/>
</dbReference>
<evidence type="ECO:0000313" key="4">
    <source>
        <dbReference type="Proteomes" id="UP000078284"/>
    </source>
</evidence>
<evidence type="ECO:0000313" key="3">
    <source>
        <dbReference type="EMBL" id="OAP06306.1"/>
    </source>
</evidence>
<dbReference type="GeneID" id="824524"/>
<dbReference type="RefSeq" id="NP_566986.2">
    <property type="nucleotide sequence ID" value="NM_115216.3"/>
</dbReference>
<dbReference type="InterPro" id="IPR019734">
    <property type="entry name" value="TPR_rpt"/>
</dbReference>
<name>A0A384KTJ9_ARATH</name>
<dbReference type="Araport" id="AT3G53560"/>
<dbReference type="ExpressionAtlas" id="A0A384KTJ9">
    <property type="expression patterns" value="baseline and differential"/>
</dbReference>
<dbReference type="FunFam" id="1.25.40.10:FF:001850">
    <property type="entry name" value="Tetratricopeptide repeat (TPR)-like superfamily protein"/>
    <property type="match status" value="1"/>
</dbReference>
<protein>
    <submittedName>
        <fullName evidence="3">Uncharacterized protein</fullName>
    </submittedName>
</protein>
<keyword evidence="1" id="KW-0802">TPR repeat</keyword>
<dbReference type="PANTHER" id="PTHR26312">
    <property type="entry name" value="TETRATRICOPEPTIDE REPEAT PROTEIN 5"/>
    <property type="match status" value="1"/>
</dbReference>
<feature type="repeat" description="TPR" evidence="1">
    <location>
        <begin position="178"/>
        <end position="211"/>
    </location>
</feature>
<dbReference type="AlphaFoldDB" id="A0A384KTJ9"/>
<organism evidence="3 4">
    <name type="scientific">Arabidopsis thaliana</name>
    <name type="common">Mouse-ear cress</name>
    <dbReference type="NCBI Taxonomy" id="3702"/>
    <lineage>
        <taxon>Eukaryota</taxon>
        <taxon>Viridiplantae</taxon>
        <taxon>Streptophyta</taxon>
        <taxon>Embryophyta</taxon>
        <taxon>Tracheophyta</taxon>
        <taxon>Spermatophyta</taxon>
        <taxon>Magnoliopsida</taxon>
        <taxon>eudicotyledons</taxon>
        <taxon>Gunneridae</taxon>
        <taxon>Pentapetalae</taxon>
        <taxon>rosids</taxon>
        <taxon>malvids</taxon>
        <taxon>Brassicales</taxon>
        <taxon>Brassicaceae</taxon>
        <taxon>Camelineae</taxon>
        <taxon>Arabidopsis</taxon>
    </lineage>
</organism>
<dbReference type="OrthoDB" id="66906at2759"/>
<dbReference type="InterPro" id="IPR011990">
    <property type="entry name" value="TPR-like_helical_dom_sf"/>
</dbReference>
<sequence length="388" mass="44001">MTKTLSSYLQRGENIRNRKASSSSSSPISLLLAQGFYFSRVYLSHSAIMESLGKLQLHHQPFHLSFTHTSSSTFPKNLFKSSIQPISSLKSASIKASSSKFQNSITPLPKSTPFRLFKSTCITLTTAAALLLANLHLKSPAIAAPIAPPPSVESKENVTLEEEERALDEHLITHPSDVDALRSLMEVKIKSRKLTEAVEVIDRLIKLEPEEKEWPVLKANIFTYSGDLDLAKTGFEEILAKDPLRVEAYHGLLMAYSDAGLDLKEVESRIEEAMLKCKKENNQNDFRDFKLLVAQIRVIEGKHSEALKLYQELVKEEPRDFRPYLCQGIIYTLLKKKDKAEEQFDNFRKLVPKNHPYREYFMDNMIATKLFSEKAQREMAEEMAGSTS</sequence>
<dbReference type="EMBL" id="LUHQ01000003">
    <property type="protein sequence ID" value="OAP06306.1"/>
    <property type="molecule type" value="Genomic_DNA"/>
</dbReference>